<comment type="similarity">
    <text evidence="1 4">Belongs to the glycosyl hydrolase 43 family.</text>
</comment>
<name>A0ABT5HIB0_9CAUL</name>
<dbReference type="Pfam" id="PF04616">
    <property type="entry name" value="Glyco_hydro_43"/>
    <property type="match status" value="1"/>
</dbReference>
<dbReference type="EMBL" id="JAQQKV010000001">
    <property type="protein sequence ID" value="MDC7675942.1"/>
    <property type="molecule type" value="Genomic_DNA"/>
</dbReference>
<feature type="chain" id="PRO_5045132541" evidence="5">
    <location>
        <begin position="19"/>
        <end position="346"/>
    </location>
</feature>
<keyword evidence="5" id="KW-0732">Signal</keyword>
<evidence type="ECO:0000256" key="1">
    <source>
        <dbReference type="ARBA" id="ARBA00009865"/>
    </source>
</evidence>
<comment type="caution">
    <text evidence="6">The sequence shown here is derived from an EMBL/GenBank/DDBJ whole genome shotgun (WGS) entry which is preliminary data.</text>
</comment>
<proteinExistence type="inferred from homology"/>
<dbReference type="InterPro" id="IPR006710">
    <property type="entry name" value="Glyco_hydro_43"/>
</dbReference>
<dbReference type="InterPro" id="IPR023296">
    <property type="entry name" value="Glyco_hydro_beta-prop_sf"/>
</dbReference>
<accession>A0ABT5HIB0</accession>
<protein>
    <submittedName>
        <fullName evidence="6">Glycoside hydrolase family 43 protein</fullName>
    </submittedName>
</protein>
<evidence type="ECO:0000256" key="5">
    <source>
        <dbReference type="SAM" id="SignalP"/>
    </source>
</evidence>
<evidence type="ECO:0000313" key="6">
    <source>
        <dbReference type="EMBL" id="MDC7675942.1"/>
    </source>
</evidence>
<gene>
    <name evidence="6" type="ORF">PQU98_07370</name>
</gene>
<dbReference type="Gene3D" id="2.115.10.20">
    <property type="entry name" value="Glycosyl hydrolase domain, family 43"/>
    <property type="match status" value="1"/>
</dbReference>
<keyword evidence="3 4" id="KW-0326">Glycosidase</keyword>
<evidence type="ECO:0000256" key="3">
    <source>
        <dbReference type="ARBA" id="ARBA00023295"/>
    </source>
</evidence>
<keyword evidence="2 4" id="KW-0378">Hydrolase</keyword>
<dbReference type="RefSeq" id="WP_272744258.1">
    <property type="nucleotide sequence ID" value="NZ_JAQQKV010000001.1"/>
</dbReference>
<sequence>MRRVIPSILAALMLTACAVTPETPVSPQSQRWAHDATLNLPDMRLHDPFVIADKTQGIYYLYTSNVTALTGSPDKGVMVYKSRDLKSWSPPSVVFSLPSGIWANGGAWAPEVHAWKGKYYLFVTLHNEDAALAPVNGRKPYRRGTIMAVSDTPDGPFELMNGGEPVAPADLMTLDGTLYVDRAGKPWYVYSHEWLQVGDGTIEALSFSDDLKAHGIPKVLFKASDSPESAVQIQPDGTRAYVTDGPQFYRSKTGELLMLWSSWGNDGYIQTQARSITGELSGPWQQLPRLLGQDSGHGMLFETFDGQLMLIVHRPFKNARGKLYEMRDAGDHLEIIRQRTDLDGGN</sequence>
<keyword evidence="7" id="KW-1185">Reference proteome</keyword>
<evidence type="ECO:0000256" key="4">
    <source>
        <dbReference type="RuleBase" id="RU361187"/>
    </source>
</evidence>
<evidence type="ECO:0000256" key="2">
    <source>
        <dbReference type="ARBA" id="ARBA00022801"/>
    </source>
</evidence>
<evidence type="ECO:0000313" key="7">
    <source>
        <dbReference type="Proteomes" id="UP001218579"/>
    </source>
</evidence>
<dbReference type="PANTHER" id="PTHR42812">
    <property type="entry name" value="BETA-XYLOSIDASE"/>
    <property type="match status" value="1"/>
</dbReference>
<dbReference type="PROSITE" id="PS51257">
    <property type="entry name" value="PROKAR_LIPOPROTEIN"/>
    <property type="match status" value="1"/>
</dbReference>
<dbReference type="Proteomes" id="UP001218579">
    <property type="component" value="Unassembled WGS sequence"/>
</dbReference>
<dbReference type="PANTHER" id="PTHR42812:SF14">
    <property type="entry name" value="SECRETED PROTEIN"/>
    <property type="match status" value="1"/>
</dbReference>
<dbReference type="SUPFAM" id="SSF75005">
    <property type="entry name" value="Arabinanase/levansucrase/invertase"/>
    <property type="match status" value="1"/>
</dbReference>
<dbReference type="InterPro" id="IPR051795">
    <property type="entry name" value="Glycosyl_Hydrlase_43"/>
</dbReference>
<dbReference type="CDD" id="cd08981">
    <property type="entry name" value="GH43_Bt1873-like"/>
    <property type="match status" value="1"/>
</dbReference>
<organism evidence="6 7">
    <name type="scientific">Asticcacaulis machinosus</name>
    <dbReference type="NCBI Taxonomy" id="2984211"/>
    <lineage>
        <taxon>Bacteria</taxon>
        <taxon>Pseudomonadati</taxon>
        <taxon>Pseudomonadota</taxon>
        <taxon>Alphaproteobacteria</taxon>
        <taxon>Caulobacterales</taxon>
        <taxon>Caulobacteraceae</taxon>
        <taxon>Asticcacaulis</taxon>
    </lineage>
</organism>
<reference evidence="6 7" key="1">
    <citation type="submission" date="2023-01" db="EMBL/GenBank/DDBJ databases">
        <title>Novel species of the genus Asticcacaulis isolated from rivers.</title>
        <authorList>
            <person name="Lu H."/>
        </authorList>
    </citation>
    <scope>NUCLEOTIDE SEQUENCE [LARGE SCALE GENOMIC DNA]</scope>
    <source>
        <strain evidence="6 7">LKC15W</strain>
    </source>
</reference>
<feature type="signal peptide" evidence="5">
    <location>
        <begin position="1"/>
        <end position="18"/>
    </location>
</feature>
<dbReference type="GO" id="GO:0016787">
    <property type="term" value="F:hydrolase activity"/>
    <property type="evidence" value="ECO:0007669"/>
    <property type="project" value="UniProtKB-KW"/>
</dbReference>